<dbReference type="AlphaFoldDB" id="A0A1G1XPS9"/>
<name>A0A1G1XPS9_9BACT</name>
<dbReference type="GO" id="GO:0004582">
    <property type="term" value="F:dolichyl-phosphate beta-D-mannosyltransferase activity"/>
    <property type="evidence" value="ECO:0007669"/>
    <property type="project" value="InterPro"/>
</dbReference>
<dbReference type="InterPro" id="IPR001173">
    <property type="entry name" value="Glyco_trans_2-like"/>
</dbReference>
<evidence type="ECO:0000256" key="2">
    <source>
        <dbReference type="ARBA" id="ARBA00022676"/>
    </source>
</evidence>
<reference evidence="5 6" key="1">
    <citation type="journal article" date="2016" name="Nat. Commun.">
        <title>Thousands of microbial genomes shed light on interconnected biogeochemical processes in an aquifer system.</title>
        <authorList>
            <person name="Anantharaman K."/>
            <person name="Brown C.T."/>
            <person name="Hug L.A."/>
            <person name="Sharon I."/>
            <person name="Castelle C.J."/>
            <person name="Probst A.J."/>
            <person name="Thomas B.C."/>
            <person name="Singh A."/>
            <person name="Wilkins M.J."/>
            <person name="Karaoz U."/>
            <person name="Brodie E.L."/>
            <person name="Williams K.H."/>
            <person name="Hubbard S.S."/>
            <person name="Banfield J.F."/>
        </authorList>
    </citation>
    <scope>NUCLEOTIDE SEQUENCE [LARGE SCALE GENOMIC DNA]</scope>
</reference>
<evidence type="ECO:0000313" key="6">
    <source>
        <dbReference type="Proteomes" id="UP000176260"/>
    </source>
</evidence>
<dbReference type="Gene3D" id="3.90.550.10">
    <property type="entry name" value="Spore Coat Polysaccharide Biosynthesis Protein SpsA, Chain A"/>
    <property type="match status" value="1"/>
</dbReference>
<dbReference type="GO" id="GO:0009247">
    <property type="term" value="P:glycolipid biosynthetic process"/>
    <property type="evidence" value="ECO:0007669"/>
    <property type="project" value="TreeGrafter"/>
</dbReference>
<comment type="caution">
    <text evidence="5">The sequence shown here is derived from an EMBL/GenBank/DDBJ whole genome shotgun (WGS) entry which is preliminary data.</text>
</comment>
<dbReference type="CDD" id="cd06442">
    <property type="entry name" value="DPM1_like"/>
    <property type="match status" value="1"/>
</dbReference>
<evidence type="ECO:0000313" key="5">
    <source>
        <dbReference type="EMBL" id="OGY41357.1"/>
    </source>
</evidence>
<accession>A0A1G1XPS9</accession>
<evidence type="ECO:0000256" key="3">
    <source>
        <dbReference type="ARBA" id="ARBA00022679"/>
    </source>
</evidence>
<dbReference type="InterPro" id="IPR029044">
    <property type="entry name" value="Nucleotide-diphossugar_trans"/>
</dbReference>
<keyword evidence="2 5" id="KW-0328">Glycosyltransferase</keyword>
<evidence type="ECO:0000259" key="4">
    <source>
        <dbReference type="Pfam" id="PF00535"/>
    </source>
</evidence>
<dbReference type="EMBL" id="MHIA01000030">
    <property type="protein sequence ID" value="OGY41357.1"/>
    <property type="molecule type" value="Genomic_DNA"/>
</dbReference>
<dbReference type="GO" id="GO:0016020">
    <property type="term" value="C:membrane"/>
    <property type="evidence" value="ECO:0007669"/>
    <property type="project" value="GOC"/>
</dbReference>
<evidence type="ECO:0000256" key="1">
    <source>
        <dbReference type="ARBA" id="ARBA00006739"/>
    </source>
</evidence>
<dbReference type="SUPFAM" id="SSF53448">
    <property type="entry name" value="Nucleotide-diphospho-sugar transferases"/>
    <property type="match status" value="1"/>
</dbReference>
<feature type="domain" description="Glycosyltransferase 2-like" evidence="4">
    <location>
        <begin position="6"/>
        <end position="193"/>
    </location>
</feature>
<dbReference type="PANTHER" id="PTHR43398">
    <property type="entry name" value="DOLICHOL-PHOSPHATE MANNOSYLTRANSFERASE SUBUNIT 1"/>
    <property type="match status" value="1"/>
</dbReference>
<dbReference type="Pfam" id="PF00535">
    <property type="entry name" value="Glycos_transf_2"/>
    <property type="match status" value="1"/>
</dbReference>
<dbReference type="Proteomes" id="UP000176260">
    <property type="component" value="Unassembled WGS sequence"/>
</dbReference>
<dbReference type="InterPro" id="IPR039528">
    <property type="entry name" value="DPM1-like"/>
</dbReference>
<protein>
    <submittedName>
        <fullName evidence="5">Dolichyl-phosphate beta-D-mannosyltransferase</fullName>
    </submittedName>
</protein>
<dbReference type="PANTHER" id="PTHR43398:SF1">
    <property type="entry name" value="DOLICHOL-PHOSPHATE MANNOSYLTRANSFERASE SUBUNIT 1"/>
    <property type="match status" value="1"/>
</dbReference>
<organism evidence="5 6">
    <name type="scientific">Candidatus Buchananbacteria bacterium RBG_13_39_9</name>
    <dbReference type="NCBI Taxonomy" id="1797531"/>
    <lineage>
        <taxon>Bacteria</taxon>
        <taxon>Candidatus Buchananiibacteriota</taxon>
    </lineage>
</organism>
<keyword evidence="3 5" id="KW-0808">Transferase</keyword>
<proteinExistence type="inferred from homology"/>
<comment type="similarity">
    <text evidence="1">Belongs to the glycosyltransferase 2 family.</text>
</comment>
<gene>
    <name evidence="5" type="ORF">A2Y67_01310</name>
</gene>
<dbReference type="FunFam" id="3.90.550.10:FF:000122">
    <property type="entry name" value="Dolichol-phosphate mannosyltransferase subunit 1"/>
    <property type="match status" value="1"/>
</dbReference>
<sequence length="256" mass="29370">MDRGLVILPTYNERENIANLIKEILAQNLDLDILIVDDNSPDGTGQLVEDLRKNMLARRPPSAVATMVGEGRSFSEGGPQLFILHRRTKEGLGRAYLAGFKWALANNYDYIFEMDADFSHQPKYLKDFLSAIKDYDLVIGSRYIKGGGIQGWSKIREIISRLGCFYAQIILGLKINDLTGGFKCYRREVLAEIDLDGVQSNGYMFQIEMTYKTFKKSFKIKEMPIIFFERSQGKSKFNRKIIWEAIINCWKLRLGL</sequence>